<dbReference type="InterPro" id="IPR036322">
    <property type="entry name" value="WD40_repeat_dom_sf"/>
</dbReference>
<feature type="compositionally biased region" description="Polar residues" evidence="3">
    <location>
        <begin position="355"/>
        <end position="364"/>
    </location>
</feature>
<dbReference type="PANTHER" id="PTHR22715:SF1">
    <property type="entry name" value="DNA BINDING PROTEIN"/>
    <property type="match status" value="1"/>
</dbReference>
<sequence>MREAEEEKPDGLEITSIGSLYSGTWDKKYWSSSRGKDRYPYPVGYQAVRAHNGGTYKMEIQEGLKGPLFLVCIVLPVPVDFVSSADGHSCSGQTPDIAWDKFQKKFGPGVKIWHGKRFSCRIDGVEFFGFKNPFVQRLLRELVANVNGTAERNLCSLSNLDSKADNDSRCPDTCTYPDLLPYLVRPHTTGKRSRRREIINEKSVSGENIKKPRPQDLTCVAKASNSIRNLRNHTVANSSLTVLNKDSGIGMHPASLPLSVDLIPVQEEKSHVSEDGLQLKSVDMSNHLRELTAPPQEARMHMGLENCKSTGVASSSPMEEKTPHSFQDTEAGELAFPMAREIKNGDTTRSKDCQDNGSNSSPTSWDKETCVKEELIAVDMVISEGLIADSHLEEVGTSNSSGSQEKNDFDSVGQEMMTFLLPQAIPLLKKASRKKKPSVSPSEDFPCRMFPQKDNNGTDVPSKAFLPENENVEQKERIDIQSLDLGSVAPNNCAVHNNVVNHHYAEDTFNHTFPSDNAEESACLNKETCSHNTHGVSGSVDEHNESIDCRLETSGSKNVFCCDEVCMDSNGVHQEGDVYISKSPPTCASSQKRDFVEEVRDACVNMHENSDVVRMPHEINLKTAPDKTEAVADDCGRRGMLSSNISRKETFEKVDAETGNMSLTPVPKLVYSRRKDQHQSISRMKEKYNGPLSESIICRSFGDSSVNENNPATGALLASGNLQMGPSGDKSYKKDLLNGEPLSENIICRSFGESTVNENYPAIETLLASGTLKMGPSVDKSHKNDLLNDEPQLSGPLVGLHRDNPATDSDIQLNCMVSAQAQDQFVSHFKRSQAHFDKKVVGHRNLVMSYSSISAQKQGTHFKGSQSLAKDVPYSLGLKAKKMEIKNELSSIFELVGCYLHPFPVLSILLGSRDSEIHICVLCGLLVDKERNLFIYKIETKEQMVGFPSFVGHTILTLPVLKDYFGREIALDRSGLQFTPDGQCLVLLDCIKTPFCRQGRTTCLCSECALNFSEENAVKIVNVKVGYVSIVTKLRTVDRLNCLLVCEPDHLVAVGDSGRLHLWVMNSAWSAETDKTILPANNCISPGIVELKRIPKCDHLVVGHNGFGEFSLWDISKRILVSRFSASSTSICEFFPVGLFSWQMKGHFSESSVEENVSRMMAATNMWFSEQNKNPSLLPIEGEDIAVWLLVSVISDFDTQHGYISEDSQTNSVGCWRLALLVNNVVILGTTLDPRAAAVGASAGHGIIGTYEGLVYMWDMSTGAKLATMHHFKGGSVSCIATDDLRSGAVAVAGGDCQLLVYQHSQKK</sequence>
<dbReference type="GO" id="GO:0051726">
    <property type="term" value="P:regulation of cell cycle"/>
    <property type="evidence" value="ECO:0007669"/>
    <property type="project" value="TreeGrafter"/>
</dbReference>
<feature type="compositionally biased region" description="Basic and acidic residues" evidence="3">
    <location>
        <begin position="345"/>
        <end position="354"/>
    </location>
</feature>
<dbReference type="GO" id="GO:0140993">
    <property type="term" value="F:histone modifying activity"/>
    <property type="evidence" value="ECO:0007669"/>
    <property type="project" value="UniProtKB-ARBA"/>
</dbReference>
<protein>
    <submittedName>
        <fullName evidence="4">Uncharacterized protein</fullName>
    </submittedName>
</protein>
<comment type="caution">
    <text evidence="4">The sequence shown here is derived from an EMBL/GenBank/DDBJ whole genome shotgun (WGS) entry which is preliminary data.</text>
</comment>
<dbReference type="Proteomes" id="UP000813462">
    <property type="component" value="Unassembled WGS sequence"/>
</dbReference>
<organism evidence="4 5">
    <name type="scientific">Ziziphus jujuba var. spinosa</name>
    <dbReference type="NCBI Taxonomy" id="714518"/>
    <lineage>
        <taxon>Eukaryota</taxon>
        <taxon>Viridiplantae</taxon>
        <taxon>Streptophyta</taxon>
        <taxon>Embryophyta</taxon>
        <taxon>Tracheophyta</taxon>
        <taxon>Spermatophyta</taxon>
        <taxon>Magnoliopsida</taxon>
        <taxon>eudicotyledons</taxon>
        <taxon>Gunneridae</taxon>
        <taxon>Pentapetalae</taxon>
        <taxon>rosids</taxon>
        <taxon>fabids</taxon>
        <taxon>Rosales</taxon>
        <taxon>Rhamnaceae</taxon>
        <taxon>Paliureae</taxon>
        <taxon>Ziziphus</taxon>
    </lineage>
</organism>
<evidence type="ECO:0000256" key="2">
    <source>
        <dbReference type="ARBA" id="ARBA00023242"/>
    </source>
</evidence>
<evidence type="ECO:0000256" key="3">
    <source>
        <dbReference type="SAM" id="MobiDB-lite"/>
    </source>
</evidence>
<feature type="region of interest" description="Disordered" evidence="3">
    <location>
        <begin position="345"/>
        <end position="366"/>
    </location>
</feature>
<reference evidence="4" key="1">
    <citation type="journal article" date="2021" name="Front. Plant Sci.">
        <title>Chromosome-Scale Genome Assembly for Chinese Sour Jujube and Insights Into Its Genome Evolution and Domestication Signature.</title>
        <authorList>
            <person name="Shen L.-Y."/>
            <person name="Luo H."/>
            <person name="Wang X.-L."/>
            <person name="Wang X.-M."/>
            <person name="Qiu X.-J."/>
            <person name="Liu H."/>
            <person name="Zhou S.-S."/>
            <person name="Jia K.-H."/>
            <person name="Nie S."/>
            <person name="Bao Y.-T."/>
            <person name="Zhang R.-G."/>
            <person name="Yun Q.-Z."/>
            <person name="Chai Y.-H."/>
            <person name="Lu J.-Y."/>
            <person name="Li Y."/>
            <person name="Zhao S.-W."/>
            <person name="Mao J.-F."/>
            <person name="Jia S.-G."/>
            <person name="Mao Y.-M."/>
        </authorList>
    </citation>
    <scope>NUCLEOTIDE SEQUENCE</scope>
    <source>
        <strain evidence="4">AT0</strain>
        <tissue evidence="4">Leaf</tissue>
    </source>
</reference>
<gene>
    <name evidence="4" type="ORF">FEM48_Zijuj10G0101500</name>
</gene>
<evidence type="ECO:0000313" key="4">
    <source>
        <dbReference type="EMBL" id="KAH7516123.1"/>
    </source>
</evidence>
<feature type="region of interest" description="Disordered" evidence="3">
    <location>
        <begin position="433"/>
        <end position="462"/>
    </location>
</feature>
<dbReference type="InterPro" id="IPR003888">
    <property type="entry name" value="FYrich_N"/>
</dbReference>
<dbReference type="GO" id="GO:0005634">
    <property type="term" value="C:nucleus"/>
    <property type="evidence" value="ECO:0007669"/>
    <property type="project" value="UniProtKB-SubCell"/>
</dbReference>
<dbReference type="Gene3D" id="2.130.10.10">
    <property type="entry name" value="YVTN repeat-like/Quinoprotein amine dehydrogenase"/>
    <property type="match status" value="1"/>
</dbReference>
<accession>A0A978UMS1</accession>
<dbReference type="SUPFAM" id="SSF50978">
    <property type="entry name" value="WD40 repeat-like"/>
    <property type="match status" value="1"/>
</dbReference>
<evidence type="ECO:0000256" key="1">
    <source>
        <dbReference type="ARBA" id="ARBA00004123"/>
    </source>
</evidence>
<dbReference type="InterPro" id="IPR040092">
    <property type="entry name" value="TBRG1"/>
</dbReference>
<comment type="subcellular location">
    <subcellularLocation>
        <location evidence="1">Nucleus</location>
    </subcellularLocation>
</comment>
<evidence type="ECO:0000313" key="5">
    <source>
        <dbReference type="Proteomes" id="UP000813462"/>
    </source>
</evidence>
<proteinExistence type="predicted"/>
<dbReference type="PANTHER" id="PTHR22715">
    <property type="entry name" value="TRANSFORMING GROWTH FACTOR BETA REGULATED GENE 1"/>
    <property type="match status" value="1"/>
</dbReference>
<dbReference type="InterPro" id="IPR003889">
    <property type="entry name" value="FYrich_C"/>
</dbReference>
<dbReference type="InterPro" id="IPR015943">
    <property type="entry name" value="WD40/YVTN_repeat-like_dom_sf"/>
</dbReference>
<dbReference type="GO" id="GO:0048731">
    <property type="term" value="P:system development"/>
    <property type="evidence" value="ECO:0007669"/>
    <property type="project" value="UniProtKB-ARBA"/>
</dbReference>
<dbReference type="Gene3D" id="3.30.160.360">
    <property type="match status" value="1"/>
</dbReference>
<feature type="region of interest" description="Disordered" evidence="3">
    <location>
        <begin position="188"/>
        <end position="213"/>
    </location>
</feature>
<dbReference type="EMBL" id="JAEACU010000010">
    <property type="protein sequence ID" value="KAH7516123.1"/>
    <property type="molecule type" value="Genomic_DNA"/>
</dbReference>
<name>A0A978UMS1_ZIZJJ</name>
<dbReference type="PROSITE" id="PS51543">
    <property type="entry name" value="FYRC"/>
    <property type="match status" value="1"/>
</dbReference>
<keyword evidence="2" id="KW-0539">Nucleus</keyword>
<dbReference type="PROSITE" id="PS51542">
    <property type="entry name" value="FYRN"/>
    <property type="match status" value="1"/>
</dbReference>